<comment type="caution">
    <text evidence="1">The sequence shown here is derived from an EMBL/GenBank/DDBJ whole genome shotgun (WGS) entry which is preliminary data.</text>
</comment>
<dbReference type="AlphaFoldDB" id="A0A9Q4ERG9"/>
<dbReference type="Proteomes" id="UP001066278">
    <property type="component" value="Unassembled WGS sequence"/>
</dbReference>
<gene>
    <name evidence="1" type="ORF">MOE99_06325</name>
</gene>
<organism evidence="1 2">
    <name type="scientific">Bacillus inaquosorum</name>
    <dbReference type="NCBI Taxonomy" id="483913"/>
    <lineage>
        <taxon>Bacteria</taxon>
        <taxon>Bacillati</taxon>
        <taxon>Bacillota</taxon>
        <taxon>Bacilli</taxon>
        <taxon>Bacillales</taxon>
        <taxon>Bacillaceae</taxon>
        <taxon>Bacillus</taxon>
    </lineage>
</organism>
<name>A0A9Q4ERG9_9BACI</name>
<evidence type="ECO:0000313" key="1">
    <source>
        <dbReference type="EMBL" id="MCY9228981.1"/>
    </source>
</evidence>
<evidence type="ECO:0000313" key="2">
    <source>
        <dbReference type="Proteomes" id="UP001066278"/>
    </source>
</evidence>
<reference evidence="1" key="1">
    <citation type="submission" date="2022-02" db="EMBL/GenBank/DDBJ databases">
        <title>Crop Bioprotection Bacillus Genome Sequencing.</title>
        <authorList>
            <person name="Dunlap C."/>
        </authorList>
    </citation>
    <scope>NUCLEOTIDE SEQUENCE</scope>
    <source>
        <strain evidence="1">T20C13</strain>
    </source>
</reference>
<dbReference type="EMBL" id="JALAXJ010000006">
    <property type="protein sequence ID" value="MCY9228981.1"/>
    <property type="molecule type" value="Genomic_DNA"/>
</dbReference>
<dbReference type="RefSeq" id="WP_232919695.1">
    <property type="nucleotide sequence ID" value="NZ_CP162598.1"/>
</dbReference>
<proteinExistence type="predicted"/>
<sequence length="76" mass="8979">MMIIMPVFLLSKIVKSSRYIQLKPLFLPAGIDFSVYKTFRKSFFPRLITGSYFSTIRIERRGNQIGFNRKDKQNLD</sequence>
<protein>
    <submittedName>
        <fullName evidence="1">Uncharacterized protein</fullName>
    </submittedName>
</protein>
<accession>A0A9Q4ERG9</accession>